<accession>A0AAD7SEY6</accession>
<feature type="region of interest" description="Disordered" evidence="1">
    <location>
        <begin position="1"/>
        <end position="31"/>
    </location>
</feature>
<evidence type="ECO:0000313" key="2">
    <source>
        <dbReference type="EMBL" id="KAJ8401148.1"/>
    </source>
</evidence>
<sequence>MFKDPSHSESPPNRTSHTRSSPAGKGSPLVLPSALQLQRFPPRTFCPPCPPPRFRLLPDVPQRARRGRAGIPASPGQRAEDYGPGRQSLIVPLRAFNSLLVTLGAAARGVSSSA</sequence>
<evidence type="ECO:0000313" key="3">
    <source>
        <dbReference type="Proteomes" id="UP001221898"/>
    </source>
</evidence>
<comment type="caution">
    <text evidence="2">The sequence shown here is derived from an EMBL/GenBank/DDBJ whole genome shotgun (WGS) entry which is preliminary data.</text>
</comment>
<proteinExistence type="predicted"/>
<feature type="compositionally biased region" description="Polar residues" evidence="1">
    <location>
        <begin position="8"/>
        <end position="21"/>
    </location>
</feature>
<dbReference type="AlphaFoldDB" id="A0AAD7SEY6"/>
<dbReference type="Proteomes" id="UP001221898">
    <property type="component" value="Unassembled WGS sequence"/>
</dbReference>
<dbReference type="EMBL" id="JAINUG010000072">
    <property type="protein sequence ID" value="KAJ8401148.1"/>
    <property type="molecule type" value="Genomic_DNA"/>
</dbReference>
<name>A0AAD7SEY6_9TELE</name>
<protein>
    <submittedName>
        <fullName evidence="2">Uncharacterized protein</fullName>
    </submittedName>
</protein>
<reference evidence="2" key="1">
    <citation type="journal article" date="2023" name="Science">
        <title>Genome structures resolve the early diversification of teleost fishes.</title>
        <authorList>
            <person name="Parey E."/>
            <person name="Louis A."/>
            <person name="Montfort J."/>
            <person name="Bouchez O."/>
            <person name="Roques C."/>
            <person name="Iampietro C."/>
            <person name="Lluch J."/>
            <person name="Castinel A."/>
            <person name="Donnadieu C."/>
            <person name="Desvignes T."/>
            <person name="Floi Bucao C."/>
            <person name="Jouanno E."/>
            <person name="Wen M."/>
            <person name="Mejri S."/>
            <person name="Dirks R."/>
            <person name="Jansen H."/>
            <person name="Henkel C."/>
            <person name="Chen W.J."/>
            <person name="Zahm M."/>
            <person name="Cabau C."/>
            <person name="Klopp C."/>
            <person name="Thompson A.W."/>
            <person name="Robinson-Rechavi M."/>
            <person name="Braasch I."/>
            <person name="Lecointre G."/>
            <person name="Bobe J."/>
            <person name="Postlethwait J.H."/>
            <person name="Berthelot C."/>
            <person name="Roest Crollius H."/>
            <person name="Guiguen Y."/>
        </authorList>
    </citation>
    <scope>NUCLEOTIDE SEQUENCE</scope>
    <source>
        <strain evidence="2">NC1722</strain>
    </source>
</reference>
<organism evidence="2 3">
    <name type="scientific">Aldrovandia affinis</name>
    <dbReference type="NCBI Taxonomy" id="143900"/>
    <lineage>
        <taxon>Eukaryota</taxon>
        <taxon>Metazoa</taxon>
        <taxon>Chordata</taxon>
        <taxon>Craniata</taxon>
        <taxon>Vertebrata</taxon>
        <taxon>Euteleostomi</taxon>
        <taxon>Actinopterygii</taxon>
        <taxon>Neopterygii</taxon>
        <taxon>Teleostei</taxon>
        <taxon>Notacanthiformes</taxon>
        <taxon>Halosauridae</taxon>
        <taxon>Aldrovandia</taxon>
    </lineage>
</organism>
<keyword evidence="3" id="KW-1185">Reference proteome</keyword>
<gene>
    <name evidence="2" type="ORF">AAFF_G00387300</name>
</gene>
<evidence type="ECO:0000256" key="1">
    <source>
        <dbReference type="SAM" id="MobiDB-lite"/>
    </source>
</evidence>